<evidence type="ECO:0000313" key="1">
    <source>
        <dbReference type="EMBL" id="GAF87767.1"/>
    </source>
</evidence>
<protein>
    <submittedName>
        <fullName evidence="1">Uncharacterized protein</fullName>
    </submittedName>
</protein>
<organism evidence="1">
    <name type="scientific">marine sediment metagenome</name>
    <dbReference type="NCBI Taxonomy" id="412755"/>
    <lineage>
        <taxon>unclassified sequences</taxon>
        <taxon>metagenomes</taxon>
        <taxon>ecological metagenomes</taxon>
    </lineage>
</organism>
<name>X0TI03_9ZZZZ</name>
<feature type="non-terminal residue" evidence="1">
    <location>
        <position position="80"/>
    </location>
</feature>
<proteinExistence type="predicted"/>
<comment type="caution">
    <text evidence="1">The sequence shown here is derived from an EMBL/GenBank/DDBJ whole genome shotgun (WGS) entry which is preliminary data.</text>
</comment>
<sequence length="80" mass="9181">MAVNYSKIFTVTDPIAHEPFTIFVETFTPMGGETLFVIKALEGEYDTREEFEDAREYVIQGWEKGYTRDKGDGKLYSSIT</sequence>
<dbReference type="EMBL" id="BARS01013867">
    <property type="protein sequence ID" value="GAF87767.1"/>
    <property type="molecule type" value="Genomic_DNA"/>
</dbReference>
<accession>X0TI03</accession>
<gene>
    <name evidence="1" type="ORF">S01H1_23789</name>
</gene>
<reference evidence="1" key="1">
    <citation type="journal article" date="2014" name="Front. Microbiol.">
        <title>High frequency of phylogenetically diverse reductive dehalogenase-homologous genes in deep subseafloor sedimentary metagenomes.</title>
        <authorList>
            <person name="Kawai M."/>
            <person name="Futagami T."/>
            <person name="Toyoda A."/>
            <person name="Takaki Y."/>
            <person name="Nishi S."/>
            <person name="Hori S."/>
            <person name="Arai W."/>
            <person name="Tsubouchi T."/>
            <person name="Morono Y."/>
            <person name="Uchiyama I."/>
            <person name="Ito T."/>
            <person name="Fujiyama A."/>
            <person name="Inagaki F."/>
            <person name="Takami H."/>
        </authorList>
    </citation>
    <scope>NUCLEOTIDE SEQUENCE</scope>
    <source>
        <strain evidence="1">Expedition CK06-06</strain>
    </source>
</reference>
<dbReference type="AlphaFoldDB" id="X0TI03"/>